<evidence type="ECO:0000256" key="2">
    <source>
        <dbReference type="ARBA" id="ARBA00023128"/>
    </source>
</evidence>
<dbReference type="GeneID" id="37006588"/>
<dbReference type="PANTHER" id="PTHR32035:SF3">
    <property type="entry name" value="SMALL RIBOSOMAL SUBUNIT PROTEIN MS38"/>
    <property type="match status" value="1"/>
</dbReference>
<proteinExistence type="inferred from homology"/>
<dbReference type="Proteomes" id="UP000244309">
    <property type="component" value="Unassembled WGS sequence"/>
</dbReference>
<evidence type="ECO:0000256" key="3">
    <source>
        <dbReference type="ARBA" id="ARBA00035647"/>
    </source>
</evidence>
<dbReference type="AlphaFoldDB" id="A0A2V1AMF7"/>
<keyword evidence="7" id="KW-1185">Reference proteome</keyword>
<evidence type="ECO:0000313" key="7">
    <source>
        <dbReference type="Proteomes" id="UP000244309"/>
    </source>
</evidence>
<dbReference type="SMART" id="SM01155">
    <property type="entry name" value="DUF1713"/>
    <property type="match status" value="1"/>
</dbReference>
<dbReference type="EMBL" id="PKFO01000001">
    <property type="protein sequence ID" value="PVH18965.1"/>
    <property type="molecule type" value="Genomic_DNA"/>
</dbReference>
<sequence length="127" mass="14698">MFRLPQLRQLTSLTRGIGARSFAAVARPQLPVLTQTNNVNRFGFGTTETLQLPQSWNRHTSVNTISMLELPKDVWEQQAEKESDVTDNTVYADSVKRKRKLKMKKHKLRKRRKLGRALLKRLGKVKD</sequence>
<dbReference type="Pfam" id="PF08213">
    <property type="entry name" value="COX24_C"/>
    <property type="match status" value="1"/>
</dbReference>
<evidence type="ECO:0000256" key="4">
    <source>
        <dbReference type="ARBA" id="ARBA00035682"/>
    </source>
</evidence>
<dbReference type="RefSeq" id="XP_025339905.1">
    <property type="nucleotide sequence ID" value="XM_025484974.1"/>
</dbReference>
<keyword evidence="2" id="KW-0496">Mitochondrion</keyword>
<comment type="similarity">
    <text evidence="3">Belongs to the mitochondrion-specific ribosomal protein mS38 family.</text>
</comment>
<comment type="subcellular location">
    <subcellularLocation>
        <location evidence="1">Mitochondrion</location>
    </subcellularLocation>
</comment>
<dbReference type="GO" id="GO:0005739">
    <property type="term" value="C:mitochondrion"/>
    <property type="evidence" value="ECO:0007669"/>
    <property type="project" value="UniProtKB-SubCell"/>
</dbReference>
<comment type="caution">
    <text evidence="6">The sequence shown here is derived from an EMBL/GenBank/DDBJ whole genome shotgun (WGS) entry which is preliminary data.</text>
</comment>
<protein>
    <recommendedName>
        <fullName evidence="4">Small ribosomal subunit protein mS38</fullName>
    </recommendedName>
</protein>
<dbReference type="PANTHER" id="PTHR32035">
    <property type="entry name" value="AURORA KINASE A-INTERACTING PROTEIN"/>
    <property type="match status" value="1"/>
</dbReference>
<feature type="domain" description="Ribosomal protein mS38 C-terminal" evidence="5">
    <location>
        <begin position="91"/>
        <end position="124"/>
    </location>
</feature>
<organism evidence="6 7">
    <name type="scientific">Candidozyma haemuli</name>
    <dbReference type="NCBI Taxonomy" id="45357"/>
    <lineage>
        <taxon>Eukaryota</taxon>
        <taxon>Fungi</taxon>
        <taxon>Dikarya</taxon>
        <taxon>Ascomycota</taxon>
        <taxon>Saccharomycotina</taxon>
        <taxon>Pichiomycetes</taxon>
        <taxon>Metschnikowiaceae</taxon>
        <taxon>Candidozyma</taxon>
    </lineage>
</organism>
<reference evidence="6 7" key="1">
    <citation type="submission" date="2017-12" db="EMBL/GenBank/DDBJ databases">
        <title>Genome Sequence of a Multidrug-Resistant Candida haemulonii Isolate from a Patient with Chronic Leg Ulcers in Israel.</title>
        <authorList>
            <person name="Chow N.A."/>
            <person name="Gade L."/>
            <person name="Batra D."/>
            <person name="Rowe L.A."/>
            <person name="Ben-Ami R."/>
            <person name="Loparev V.N."/>
            <person name="Litvintseva A.P."/>
        </authorList>
    </citation>
    <scope>NUCLEOTIDE SEQUENCE [LARGE SCALE GENOMIC DNA]</scope>
    <source>
        <strain evidence="6 7">B11899</strain>
    </source>
</reference>
<dbReference type="InterPro" id="IPR013177">
    <property type="entry name" value="Ribosomal_mS38_C"/>
</dbReference>
<accession>A0A2V1AMF7</accession>
<name>A0A2V1AMF7_9ASCO</name>
<evidence type="ECO:0000259" key="5">
    <source>
        <dbReference type="SMART" id="SM01155"/>
    </source>
</evidence>
<dbReference type="OrthoDB" id="10416320at2759"/>
<evidence type="ECO:0000256" key="1">
    <source>
        <dbReference type="ARBA" id="ARBA00004173"/>
    </source>
</evidence>
<evidence type="ECO:0000313" key="6">
    <source>
        <dbReference type="EMBL" id="PVH18965.1"/>
    </source>
</evidence>
<dbReference type="VEuPathDB" id="FungiDB:CXQ85_001257"/>
<gene>
    <name evidence="6" type="ORF">CXQ85_001257</name>
</gene>